<comment type="caution">
    <text evidence="2">The sequence shown here is derived from an EMBL/GenBank/DDBJ whole genome shotgun (WGS) entry which is preliminary data.</text>
</comment>
<protein>
    <submittedName>
        <fullName evidence="2">AAA family ATPase</fullName>
    </submittedName>
</protein>
<dbReference type="InterPro" id="IPR027417">
    <property type="entry name" value="P-loop_NTPase"/>
</dbReference>
<keyword evidence="3" id="KW-1185">Reference proteome</keyword>
<dbReference type="GO" id="GO:0005524">
    <property type="term" value="F:ATP binding"/>
    <property type="evidence" value="ECO:0007669"/>
    <property type="project" value="InterPro"/>
</dbReference>
<dbReference type="EMBL" id="RWIT01000003">
    <property type="protein sequence ID" value="RSK49397.1"/>
    <property type="molecule type" value="Genomic_DNA"/>
</dbReference>
<name>A0A3R9PCZ4_9BACT</name>
<evidence type="ECO:0000313" key="2">
    <source>
        <dbReference type="EMBL" id="RSK49397.1"/>
    </source>
</evidence>
<dbReference type="PANTHER" id="PTHR37291">
    <property type="entry name" value="5-METHYLCYTOSINE-SPECIFIC RESTRICTION ENZYME B"/>
    <property type="match status" value="1"/>
</dbReference>
<proteinExistence type="predicted"/>
<dbReference type="InterPro" id="IPR052934">
    <property type="entry name" value="Methyl-DNA_Rec/Restrict_Enz"/>
</dbReference>
<gene>
    <name evidence="2" type="ORF">EI291_07855</name>
</gene>
<dbReference type="GO" id="GO:0016887">
    <property type="term" value="F:ATP hydrolysis activity"/>
    <property type="evidence" value="ECO:0007669"/>
    <property type="project" value="InterPro"/>
</dbReference>
<evidence type="ECO:0000313" key="3">
    <source>
        <dbReference type="Proteomes" id="UP000273500"/>
    </source>
</evidence>
<dbReference type="InterPro" id="IPR011704">
    <property type="entry name" value="ATPase_dyneun-rel_AAA"/>
</dbReference>
<feature type="domain" description="AAA+ ATPase" evidence="1">
    <location>
        <begin position="388"/>
        <end position="597"/>
    </location>
</feature>
<reference evidence="2 3" key="1">
    <citation type="submission" date="2018-12" db="EMBL/GenBank/DDBJ databases">
        <authorList>
            <person name="Feng G."/>
            <person name="Zhu H."/>
        </authorList>
    </citation>
    <scope>NUCLEOTIDE SEQUENCE [LARGE SCALE GENOMIC DNA]</scope>
    <source>
        <strain evidence="2 3">KCTC 12533</strain>
    </source>
</reference>
<sequence length="693" mass="77072">MYTWVPFFRELAQKLADYETNQTQLVALLQQAEVKVGDDQYADGTMGPLQVMDPFTFFSLCTKHGKTKQLTIFTSLGQQLHLRTPAPTDTDGVPTAPAQKAWLFGYAKDRQPGDVPLLWQLYRQVLAGRVDDETFAQVLDLHGVAWPKLTQGLSCLDPEAYLSLNKQTRPYLMQQGLKYSFDSFSEYAQYQQKIGEQLKQPLYTVSYEAYIANQTAADAAEPLADLPGDQDIPLSPMSTAPAFYCVGAYWSGNDQTKRFVKEGIWQNGYTDKFLDKVNAVPVGAGIVIKSAYTRKVDGAYVSAMMIKARGRVTANPQNGVLLEVDWETDFEPFELIGQGSYRLTIHALWKPEHIAAMFELPDVVTPPIQPPKEDPEPIERVYPDPVPYALNTILYGPPGTGKTYKTLEIAAHIATGKELVGDSAKAKHIAAKVTFDQLRGQQIEFVTFHQNYTYEDFVVGVKPSLQGKKLGFERHEGVFYRICQRARANYDHPTDALRNYVLVIDEINRANMSRVLGELITLLEEDKRLGQPNELSVTLPMAGPVPEHGGVAPLEVLAVPPNLYVLGTMNTADKSIALLDVALRRRFEFVGLYPDYEVEGLSDLGRKVLMSLNAQLLEAKKSADFLVGHALFLGKTDAALPQVLNRQVLPLLLEYYGGRADLVKKMVGVALTGTGLTIGEERYQLRVQAEPAA</sequence>
<dbReference type="Proteomes" id="UP000273500">
    <property type="component" value="Unassembled WGS sequence"/>
</dbReference>
<dbReference type="RefSeq" id="WP_125419253.1">
    <property type="nucleotide sequence ID" value="NZ_RWIT01000003.1"/>
</dbReference>
<dbReference type="SMART" id="SM00382">
    <property type="entry name" value="AAA"/>
    <property type="match status" value="1"/>
</dbReference>
<dbReference type="Pfam" id="PF07728">
    <property type="entry name" value="AAA_5"/>
    <property type="match status" value="1"/>
</dbReference>
<organism evidence="2 3">
    <name type="scientific">Hymenobacter rigui</name>
    <dbReference type="NCBI Taxonomy" id="334424"/>
    <lineage>
        <taxon>Bacteria</taxon>
        <taxon>Pseudomonadati</taxon>
        <taxon>Bacteroidota</taxon>
        <taxon>Cytophagia</taxon>
        <taxon>Cytophagales</taxon>
        <taxon>Hymenobacteraceae</taxon>
        <taxon>Hymenobacter</taxon>
    </lineage>
</organism>
<accession>A0A3R9PCZ4</accession>
<dbReference type="OrthoDB" id="9781481at2"/>
<dbReference type="Gene3D" id="3.40.50.300">
    <property type="entry name" value="P-loop containing nucleotide triphosphate hydrolases"/>
    <property type="match status" value="1"/>
</dbReference>
<evidence type="ECO:0000259" key="1">
    <source>
        <dbReference type="SMART" id="SM00382"/>
    </source>
</evidence>
<dbReference type="SUPFAM" id="SSF52540">
    <property type="entry name" value="P-loop containing nucleoside triphosphate hydrolases"/>
    <property type="match status" value="1"/>
</dbReference>
<dbReference type="AlphaFoldDB" id="A0A3R9PCZ4"/>
<dbReference type="PANTHER" id="PTHR37291:SF1">
    <property type="entry name" value="TYPE IV METHYL-DIRECTED RESTRICTION ENZYME ECOKMCRB SUBUNIT"/>
    <property type="match status" value="1"/>
</dbReference>
<dbReference type="InterPro" id="IPR003593">
    <property type="entry name" value="AAA+_ATPase"/>
</dbReference>